<organism evidence="4 5">
    <name type="scientific">Lasiosphaeria miniovina</name>
    <dbReference type="NCBI Taxonomy" id="1954250"/>
    <lineage>
        <taxon>Eukaryota</taxon>
        <taxon>Fungi</taxon>
        <taxon>Dikarya</taxon>
        <taxon>Ascomycota</taxon>
        <taxon>Pezizomycotina</taxon>
        <taxon>Sordariomycetes</taxon>
        <taxon>Sordariomycetidae</taxon>
        <taxon>Sordariales</taxon>
        <taxon>Lasiosphaeriaceae</taxon>
        <taxon>Lasiosphaeria</taxon>
    </lineage>
</organism>
<keyword evidence="2" id="KW-0560">Oxidoreductase</keyword>
<evidence type="ECO:0000313" key="4">
    <source>
        <dbReference type="EMBL" id="KAK0718479.1"/>
    </source>
</evidence>
<dbReference type="Gene3D" id="3.90.180.10">
    <property type="entry name" value="Medium-chain alcohol dehydrogenases, catalytic domain"/>
    <property type="match status" value="1"/>
</dbReference>
<reference evidence="4" key="1">
    <citation type="submission" date="2023-06" db="EMBL/GenBank/DDBJ databases">
        <title>Genome-scale phylogeny and comparative genomics of the fungal order Sordariales.</title>
        <authorList>
            <consortium name="Lawrence Berkeley National Laboratory"/>
            <person name="Hensen N."/>
            <person name="Bonometti L."/>
            <person name="Westerberg I."/>
            <person name="Brannstrom I.O."/>
            <person name="Guillou S."/>
            <person name="Cros-Aarteil S."/>
            <person name="Calhoun S."/>
            <person name="Haridas S."/>
            <person name="Kuo A."/>
            <person name="Mondo S."/>
            <person name="Pangilinan J."/>
            <person name="Riley R."/>
            <person name="LaButti K."/>
            <person name="Andreopoulos B."/>
            <person name="Lipzen A."/>
            <person name="Chen C."/>
            <person name="Yanf M."/>
            <person name="Daum C."/>
            <person name="Ng V."/>
            <person name="Clum A."/>
            <person name="Steindorff A."/>
            <person name="Ohm R."/>
            <person name="Martin F."/>
            <person name="Silar P."/>
            <person name="Natvig D."/>
            <person name="Lalanne C."/>
            <person name="Gautier V."/>
            <person name="Ament-velasquez S.L."/>
            <person name="Kruys A."/>
            <person name="Hutchinson M.I."/>
            <person name="Powell A.J."/>
            <person name="Barry K."/>
            <person name="Miller A.N."/>
            <person name="Grigoriev I.V."/>
            <person name="Debuchy R."/>
            <person name="Gladieux P."/>
            <person name="Thoren M.H."/>
            <person name="Johannesson H."/>
        </authorList>
    </citation>
    <scope>NUCLEOTIDE SEQUENCE</scope>
    <source>
        <strain evidence="4">SMH2392-1A</strain>
    </source>
</reference>
<dbReference type="InterPro" id="IPR011032">
    <property type="entry name" value="GroES-like_sf"/>
</dbReference>
<dbReference type="Gene3D" id="3.40.50.720">
    <property type="entry name" value="NAD(P)-binding Rossmann-like Domain"/>
    <property type="match status" value="1"/>
</dbReference>
<accession>A0AA40AME7</accession>
<dbReference type="Proteomes" id="UP001172101">
    <property type="component" value="Unassembled WGS sequence"/>
</dbReference>
<comment type="caution">
    <text evidence="4">The sequence shown here is derived from an EMBL/GenBank/DDBJ whole genome shotgun (WGS) entry which is preliminary data.</text>
</comment>
<dbReference type="GO" id="GO:0016651">
    <property type="term" value="F:oxidoreductase activity, acting on NAD(P)H"/>
    <property type="evidence" value="ECO:0007669"/>
    <property type="project" value="InterPro"/>
</dbReference>
<dbReference type="PANTHER" id="PTHR45348:SF2">
    <property type="entry name" value="ZINC-TYPE ALCOHOL DEHYDROGENASE-LIKE PROTEIN C2E1P3.01"/>
    <property type="match status" value="1"/>
</dbReference>
<dbReference type="SMART" id="SM00829">
    <property type="entry name" value="PKS_ER"/>
    <property type="match status" value="1"/>
</dbReference>
<evidence type="ECO:0000313" key="5">
    <source>
        <dbReference type="Proteomes" id="UP001172101"/>
    </source>
</evidence>
<sequence length="303" mass="31194">MMKQYVASKKGGPFQLATAPYPTPGLDEVCIRSRAVGLNPLDWKNLYYGEMVKTWPEVFGIDAAGVVEVVGANVTALKAGDAVVSLAGHGGRAGAFQDVTTVPAHFASKKPTAWTFEQAASVPVLIVGGSSGVGSSAVQLLRLALPSATILTTNSPKHNAHVAGLGATTCIDRSNPKLVEAVKAASPDGKGVDAIIDAVAGAAGEPDLFDVLRKDGPRLYSQVFTGDKIAVPEGVVGTPVFGRMTFQTPGGMNAMSKLVDLVDEGTFKLPLQVQVVGKGLDGIGPGLEKLKAGVSGTKYVVSL</sequence>
<keyword evidence="5" id="KW-1185">Reference proteome</keyword>
<evidence type="ECO:0000256" key="2">
    <source>
        <dbReference type="ARBA" id="ARBA00023002"/>
    </source>
</evidence>
<proteinExistence type="inferred from homology"/>
<dbReference type="SUPFAM" id="SSF50129">
    <property type="entry name" value="GroES-like"/>
    <property type="match status" value="1"/>
</dbReference>
<dbReference type="InterPro" id="IPR047122">
    <property type="entry name" value="Trans-enoyl_RdTase-like"/>
</dbReference>
<dbReference type="RefSeq" id="XP_060297272.1">
    <property type="nucleotide sequence ID" value="XM_060447466.1"/>
</dbReference>
<evidence type="ECO:0000256" key="1">
    <source>
        <dbReference type="ARBA" id="ARBA00008072"/>
    </source>
</evidence>
<gene>
    <name evidence="4" type="ORF">B0T26DRAFT_831016</name>
</gene>
<dbReference type="InterPro" id="IPR020843">
    <property type="entry name" value="ER"/>
</dbReference>
<protein>
    <submittedName>
        <fullName evidence="4">Alcohol dehydrogenase</fullName>
    </submittedName>
</protein>
<dbReference type="EMBL" id="JAUIRO010000004">
    <property type="protein sequence ID" value="KAK0718479.1"/>
    <property type="molecule type" value="Genomic_DNA"/>
</dbReference>
<dbReference type="InterPro" id="IPR036291">
    <property type="entry name" value="NAD(P)-bd_dom_sf"/>
</dbReference>
<feature type="domain" description="Enoyl reductase (ER)" evidence="3">
    <location>
        <begin position="11"/>
        <end position="301"/>
    </location>
</feature>
<dbReference type="Pfam" id="PF13602">
    <property type="entry name" value="ADH_zinc_N_2"/>
    <property type="match status" value="1"/>
</dbReference>
<dbReference type="Pfam" id="PF08240">
    <property type="entry name" value="ADH_N"/>
    <property type="match status" value="1"/>
</dbReference>
<dbReference type="GeneID" id="85330736"/>
<dbReference type="PANTHER" id="PTHR45348">
    <property type="entry name" value="HYPOTHETICAL OXIDOREDUCTASE (EUROFUNG)"/>
    <property type="match status" value="1"/>
</dbReference>
<dbReference type="InterPro" id="IPR013154">
    <property type="entry name" value="ADH-like_N"/>
</dbReference>
<evidence type="ECO:0000259" key="3">
    <source>
        <dbReference type="SMART" id="SM00829"/>
    </source>
</evidence>
<dbReference type="AlphaFoldDB" id="A0AA40AME7"/>
<comment type="similarity">
    <text evidence="1">Belongs to the zinc-containing alcohol dehydrogenase family.</text>
</comment>
<dbReference type="SUPFAM" id="SSF51735">
    <property type="entry name" value="NAD(P)-binding Rossmann-fold domains"/>
    <property type="match status" value="1"/>
</dbReference>
<name>A0AA40AME7_9PEZI</name>